<dbReference type="Proteomes" id="UP001642464">
    <property type="component" value="Unassembled WGS sequence"/>
</dbReference>
<reference evidence="1 2" key="1">
    <citation type="submission" date="2024-02" db="EMBL/GenBank/DDBJ databases">
        <authorList>
            <person name="Chen Y."/>
            <person name="Shah S."/>
            <person name="Dougan E. K."/>
            <person name="Thang M."/>
            <person name="Chan C."/>
        </authorList>
    </citation>
    <scope>NUCLEOTIDE SEQUENCE [LARGE SCALE GENOMIC DNA]</scope>
</reference>
<accession>A0ABP0RZK6</accession>
<comment type="caution">
    <text evidence="1">The sequence shown here is derived from an EMBL/GenBank/DDBJ whole genome shotgun (WGS) entry which is preliminary data.</text>
</comment>
<dbReference type="EMBL" id="CAXAMM010042562">
    <property type="protein sequence ID" value="CAK9105515.1"/>
    <property type="molecule type" value="Genomic_DNA"/>
</dbReference>
<evidence type="ECO:0000313" key="1">
    <source>
        <dbReference type="EMBL" id="CAK9105515.1"/>
    </source>
</evidence>
<proteinExistence type="predicted"/>
<name>A0ABP0RZK6_9DINO</name>
<sequence>MGALNCSQARPKEGRPKLGNESLLLCLTPEIHARIFWLLAGEYGDFVCLQPVTNLIGTCRELRENDSCFWRRKVDFLLKAAGNFQLSLKCDQDTCVLLLTVIRLLKNALNCDWLALHDLHVVLSSTGLVRPWNMVLVMYSLLSSQSSLVMSQQALHWLWDIVTGFSKPWLCPKEPLEAKSLEPLRQWLQKFVSKEIHTWHDLTEERIYEASGSSAALRQRKERVATGPSVTVVLGDLGHVGKEVCSMDGWLEDGLEEVVHSERSPL</sequence>
<evidence type="ECO:0000313" key="2">
    <source>
        <dbReference type="Proteomes" id="UP001642464"/>
    </source>
</evidence>
<keyword evidence="2" id="KW-1185">Reference proteome</keyword>
<organism evidence="1 2">
    <name type="scientific">Durusdinium trenchii</name>
    <dbReference type="NCBI Taxonomy" id="1381693"/>
    <lineage>
        <taxon>Eukaryota</taxon>
        <taxon>Sar</taxon>
        <taxon>Alveolata</taxon>
        <taxon>Dinophyceae</taxon>
        <taxon>Suessiales</taxon>
        <taxon>Symbiodiniaceae</taxon>
        <taxon>Durusdinium</taxon>
    </lineage>
</organism>
<protein>
    <submittedName>
        <fullName evidence="1">Uncharacterized protein</fullName>
    </submittedName>
</protein>
<gene>
    <name evidence="1" type="ORF">SCF082_LOCUS49178</name>
</gene>